<evidence type="ECO:0000313" key="5">
    <source>
        <dbReference type="EMBL" id="ADG98512.1"/>
    </source>
</evidence>
<dbReference type="KEGG" id="srt:Srot_2056"/>
<dbReference type="PANTHER" id="PTHR11066:SF34">
    <property type="entry name" value="ACYL-COENZYME A THIOESTERASE 8"/>
    <property type="match status" value="1"/>
</dbReference>
<dbReference type="eggNOG" id="COG1946">
    <property type="taxonomic scope" value="Bacteria"/>
</dbReference>
<dbReference type="InterPro" id="IPR029069">
    <property type="entry name" value="HotDog_dom_sf"/>
</dbReference>
<dbReference type="GO" id="GO:0006637">
    <property type="term" value="P:acyl-CoA metabolic process"/>
    <property type="evidence" value="ECO:0007669"/>
    <property type="project" value="InterPro"/>
</dbReference>
<dbReference type="SUPFAM" id="SSF54637">
    <property type="entry name" value="Thioesterase/thiol ester dehydrase-isomerase"/>
    <property type="match status" value="2"/>
</dbReference>
<name>D6Z982_SEGRD</name>
<feature type="domain" description="Acyl-CoA thioesterase-like N-terminal HotDog" evidence="4">
    <location>
        <begin position="39"/>
        <end position="117"/>
    </location>
</feature>
<dbReference type="CDD" id="cd03445">
    <property type="entry name" value="Thioesterase_II_repeat2"/>
    <property type="match status" value="1"/>
</dbReference>
<dbReference type="STRING" id="640132.Srot_2056"/>
<feature type="domain" description="Acyl-CoA thioesterase 2 C-terminal" evidence="3">
    <location>
        <begin position="160"/>
        <end position="290"/>
    </location>
</feature>
<evidence type="ECO:0000313" key="6">
    <source>
        <dbReference type="Proteomes" id="UP000002247"/>
    </source>
</evidence>
<dbReference type="GO" id="GO:0033882">
    <property type="term" value="F:choloyl-CoA hydrolase activity"/>
    <property type="evidence" value="ECO:0007669"/>
    <property type="project" value="UniProtKB-EC"/>
</dbReference>
<reference evidence="5 6" key="1">
    <citation type="journal article" date="2010" name="Stand. Genomic Sci.">
        <title>Complete genome sequence of Segniliparus rotundus type strain (CDC 1076).</title>
        <authorList>
            <person name="Sikorski J."/>
            <person name="Lapidus A."/>
            <person name="Copeland A."/>
            <person name="Misra M."/>
            <person name="Glavina Del Rio T."/>
            <person name="Nolan M."/>
            <person name="Lucas S."/>
            <person name="Chen F."/>
            <person name="Tice H."/>
            <person name="Cheng J.F."/>
            <person name="Jando M."/>
            <person name="Schneider S."/>
            <person name="Bruce D."/>
            <person name="Goodwin L."/>
            <person name="Pitluck S."/>
            <person name="Liolios K."/>
            <person name="Mikhailova N."/>
            <person name="Pati A."/>
            <person name="Ivanova N."/>
            <person name="Mavromatis K."/>
            <person name="Chen A."/>
            <person name="Palaniappan K."/>
            <person name="Chertkov O."/>
            <person name="Land M."/>
            <person name="Hauser L."/>
            <person name="Chang Y.J."/>
            <person name="Jeffries C.D."/>
            <person name="Brettin T."/>
            <person name="Detter J.C."/>
            <person name="Han C."/>
            <person name="Rohde M."/>
            <person name="Goker M."/>
            <person name="Bristow J."/>
            <person name="Eisen J.A."/>
            <person name="Markowitz V."/>
            <person name="Hugenholtz P."/>
            <person name="Kyrpides N.C."/>
            <person name="Klenk H.P."/>
        </authorList>
    </citation>
    <scope>NUCLEOTIDE SEQUENCE [LARGE SCALE GENOMIC DNA]</scope>
    <source>
        <strain evidence="6">ATCC BAA-972 / CDC 1076 / CIP 108378 / DSM 44985 / JCM 13578</strain>
    </source>
</reference>
<dbReference type="AlphaFoldDB" id="D6Z982"/>
<proteinExistence type="inferred from homology"/>
<evidence type="ECO:0000256" key="1">
    <source>
        <dbReference type="ARBA" id="ARBA00006538"/>
    </source>
</evidence>
<keyword evidence="6" id="KW-1185">Reference proteome</keyword>
<dbReference type="Gene3D" id="2.40.160.210">
    <property type="entry name" value="Acyl-CoA thioesterase, double hotdog domain"/>
    <property type="match status" value="1"/>
</dbReference>
<organism evidence="5 6">
    <name type="scientific">Segniliparus rotundus (strain ATCC BAA-972 / CDC 1076 / CIP 108378 / DSM 44985 / JCM 13578)</name>
    <dbReference type="NCBI Taxonomy" id="640132"/>
    <lineage>
        <taxon>Bacteria</taxon>
        <taxon>Bacillati</taxon>
        <taxon>Actinomycetota</taxon>
        <taxon>Actinomycetes</taxon>
        <taxon>Mycobacteriales</taxon>
        <taxon>Segniliparaceae</taxon>
        <taxon>Segniliparus</taxon>
    </lineage>
</organism>
<dbReference type="InterPro" id="IPR003703">
    <property type="entry name" value="Acyl_CoA_thio"/>
</dbReference>
<dbReference type="InterPro" id="IPR042171">
    <property type="entry name" value="Acyl-CoA_hotdog"/>
</dbReference>
<dbReference type="OrthoDB" id="9781019at2"/>
<dbReference type="InterPro" id="IPR049449">
    <property type="entry name" value="TesB_ACOT8-like_N"/>
</dbReference>
<accession>D6Z982</accession>
<keyword evidence="2 5" id="KW-0378">Hydrolase</keyword>
<dbReference type="EMBL" id="CP001958">
    <property type="protein sequence ID" value="ADG98512.1"/>
    <property type="molecule type" value="Genomic_DNA"/>
</dbReference>
<dbReference type="EC" id="3.1.2.27" evidence="5"/>
<dbReference type="RefSeq" id="WP_013138964.1">
    <property type="nucleotide sequence ID" value="NC_014168.1"/>
</dbReference>
<dbReference type="PANTHER" id="PTHR11066">
    <property type="entry name" value="ACYL-COA THIOESTERASE"/>
    <property type="match status" value="1"/>
</dbReference>
<evidence type="ECO:0000256" key="2">
    <source>
        <dbReference type="ARBA" id="ARBA00022801"/>
    </source>
</evidence>
<evidence type="ECO:0000259" key="3">
    <source>
        <dbReference type="Pfam" id="PF02551"/>
    </source>
</evidence>
<protein>
    <submittedName>
        <fullName evidence="5">Choloyl-CoA hydrolase</fullName>
        <ecNumber evidence="5">3.1.2.27</ecNumber>
    </submittedName>
</protein>
<dbReference type="Pfam" id="PF02551">
    <property type="entry name" value="Acyl_CoA_thio"/>
    <property type="match status" value="1"/>
</dbReference>
<dbReference type="GO" id="GO:0047617">
    <property type="term" value="F:fatty acyl-CoA hydrolase activity"/>
    <property type="evidence" value="ECO:0007669"/>
    <property type="project" value="InterPro"/>
</dbReference>
<dbReference type="HOGENOM" id="CLU_032690_0_0_11"/>
<dbReference type="Pfam" id="PF13622">
    <property type="entry name" value="4HBT_3"/>
    <property type="match status" value="1"/>
</dbReference>
<dbReference type="CDD" id="cd03444">
    <property type="entry name" value="Thioesterase_II_repeat1"/>
    <property type="match status" value="1"/>
</dbReference>
<comment type="similarity">
    <text evidence="1">Belongs to the C/M/P thioester hydrolase family.</text>
</comment>
<dbReference type="Proteomes" id="UP000002247">
    <property type="component" value="Chromosome"/>
</dbReference>
<gene>
    <name evidence="5" type="ordered locus">Srot_2056</name>
</gene>
<sequence>MTSAQSLIDDASGDFQELLGILDLADGGDGTFIGQHPSKVGSRTYGGQIVAQAVVAAGRTVKSPALGLHTAQTHFIRGGDVSLPIEFQVSSLRDERSIANRHVLVRQKGEVIATALLAYFHSRPGLEHSSQMPAVPEPTALPELEETFVGMEQELSLFVEALRPIDWRYANNPSWLAKDAGEALPHNRVWMKTRGELPDDPRAHEAALAYASDTTILDSIITQHGLSWGFDRIIAATLNHSLWFHRPVRFDQWHLYATESPAAAGLRGFSTGAFYAQSGVRVASSAQEGMVIHRPRK</sequence>
<dbReference type="GO" id="GO:0009062">
    <property type="term" value="P:fatty acid catabolic process"/>
    <property type="evidence" value="ECO:0007669"/>
    <property type="project" value="TreeGrafter"/>
</dbReference>
<evidence type="ECO:0000259" key="4">
    <source>
        <dbReference type="Pfam" id="PF13622"/>
    </source>
</evidence>
<dbReference type="InterPro" id="IPR025652">
    <property type="entry name" value="TesB_C"/>
</dbReference>